<dbReference type="Pfam" id="PF00797">
    <property type="entry name" value="Acetyltransf_2"/>
    <property type="match status" value="1"/>
</dbReference>
<keyword evidence="3" id="KW-1185">Reference proteome</keyword>
<dbReference type="InterPro" id="IPR038765">
    <property type="entry name" value="Papain-like_cys_pep_sf"/>
</dbReference>
<sequence length="257" mass="28937">MDISPEGVYNRMVVERSGGSYCFGLNTLLFQMLRILRYRAYTGAARINIEKDILLPPKFTAPLHMVIFVQLYKDSNVTYLVDVGCGGSGPTRPILLSDAEDNTVIGTSPSEKHHLTKGAHPKTSLAVQSHNEFNVVCTDWQLEVLHENMDSMIPPSWRIVYSFSEKEWFSADFDSANLAVCAMQSYNSPLAPWQRHLGRLAMDRSAVRRHVGSRSEVLRTFTTERERILALRELFGVHTPDDDVKHILGRAAALSET</sequence>
<dbReference type="AlphaFoldDB" id="A0A0C9V9N4"/>
<proteinExistence type="inferred from homology"/>
<dbReference type="OrthoDB" id="10260017at2759"/>
<dbReference type="SUPFAM" id="SSF54001">
    <property type="entry name" value="Cysteine proteinases"/>
    <property type="match status" value="1"/>
</dbReference>
<dbReference type="HOGENOM" id="CLU_049918_2_1_1"/>
<dbReference type="GO" id="GO:0016407">
    <property type="term" value="F:acetyltransferase activity"/>
    <property type="evidence" value="ECO:0007669"/>
    <property type="project" value="InterPro"/>
</dbReference>
<evidence type="ECO:0000313" key="3">
    <source>
        <dbReference type="Proteomes" id="UP000054279"/>
    </source>
</evidence>
<dbReference type="Gene3D" id="3.30.2140.20">
    <property type="match status" value="1"/>
</dbReference>
<comment type="similarity">
    <text evidence="1">Belongs to the arylamine N-acetyltransferase family.</text>
</comment>
<dbReference type="EMBL" id="KN837121">
    <property type="protein sequence ID" value="KIJ43689.1"/>
    <property type="molecule type" value="Genomic_DNA"/>
</dbReference>
<dbReference type="InterPro" id="IPR001447">
    <property type="entry name" value="Arylamine_N-AcTrfase"/>
</dbReference>
<reference evidence="2 3" key="1">
    <citation type="submission" date="2014-06" db="EMBL/GenBank/DDBJ databases">
        <title>Evolutionary Origins and Diversification of the Mycorrhizal Mutualists.</title>
        <authorList>
            <consortium name="DOE Joint Genome Institute"/>
            <consortium name="Mycorrhizal Genomics Consortium"/>
            <person name="Kohler A."/>
            <person name="Kuo A."/>
            <person name="Nagy L.G."/>
            <person name="Floudas D."/>
            <person name="Copeland A."/>
            <person name="Barry K.W."/>
            <person name="Cichocki N."/>
            <person name="Veneault-Fourrey C."/>
            <person name="LaButti K."/>
            <person name="Lindquist E.A."/>
            <person name="Lipzen A."/>
            <person name="Lundell T."/>
            <person name="Morin E."/>
            <person name="Murat C."/>
            <person name="Riley R."/>
            <person name="Ohm R."/>
            <person name="Sun H."/>
            <person name="Tunlid A."/>
            <person name="Henrissat B."/>
            <person name="Grigoriev I.V."/>
            <person name="Hibbett D.S."/>
            <person name="Martin F."/>
        </authorList>
    </citation>
    <scope>NUCLEOTIDE SEQUENCE [LARGE SCALE GENOMIC DNA]</scope>
    <source>
        <strain evidence="2 3">SS14</strain>
    </source>
</reference>
<dbReference type="InterPro" id="IPR053710">
    <property type="entry name" value="Arylamine_NAT_domain_sf"/>
</dbReference>
<protein>
    <submittedName>
        <fullName evidence="2">Uncharacterized protein</fullName>
    </submittedName>
</protein>
<name>A0A0C9V9N4_SPHS4</name>
<organism evidence="2 3">
    <name type="scientific">Sphaerobolus stellatus (strain SS14)</name>
    <dbReference type="NCBI Taxonomy" id="990650"/>
    <lineage>
        <taxon>Eukaryota</taxon>
        <taxon>Fungi</taxon>
        <taxon>Dikarya</taxon>
        <taxon>Basidiomycota</taxon>
        <taxon>Agaricomycotina</taxon>
        <taxon>Agaricomycetes</taxon>
        <taxon>Phallomycetidae</taxon>
        <taxon>Geastrales</taxon>
        <taxon>Sphaerobolaceae</taxon>
        <taxon>Sphaerobolus</taxon>
    </lineage>
</organism>
<accession>A0A0C9V9N4</accession>
<dbReference type="Proteomes" id="UP000054279">
    <property type="component" value="Unassembled WGS sequence"/>
</dbReference>
<dbReference type="PANTHER" id="PTHR11786">
    <property type="entry name" value="N-HYDROXYARYLAMINE O-ACETYLTRANSFERASE"/>
    <property type="match status" value="1"/>
</dbReference>
<gene>
    <name evidence="2" type="ORF">M422DRAFT_252932</name>
</gene>
<dbReference type="PANTHER" id="PTHR11786:SF0">
    <property type="entry name" value="ARYLAMINE N-ACETYLTRANSFERASE 4-RELATED"/>
    <property type="match status" value="1"/>
</dbReference>
<evidence type="ECO:0000256" key="1">
    <source>
        <dbReference type="ARBA" id="ARBA00006547"/>
    </source>
</evidence>
<evidence type="ECO:0000313" key="2">
    <source>
        <dbReference type="EMBL" id="KIJ43689.1"/>
    </source>
</evidence>